<dbReference type="EMBL" id="CP001684">
    <property type="protein sequence ID" value="ACV21372.1"/>
    <property type="molecule type" value="Genomic_DNA"/>
</dbReference>
<dbReference type="GO" id="GO:0032259">
    <property type="term" value="P:methylation"/>
    <property type="evidence" value="ECO:0007669"/>
    <property type="project" value="UniProtKB-KW"/>
</dbReference>
<reference evidence="4 5" key="1">
    <citation type="journal article" date="2009" name="Stand. Genomic Sci.">
        <title>Complete genome sequence of Slackia heliotrinireducens type strain (RHS 1).</title>
        <authorList>
            <person name="Pukall R."/>
            <person name="Lapidus A."/>
            <person name="Nolan M."/>
            <person name="Copeland A."/>
            <person name="Glavina Del Rio T."/>
            <person name="Lucas S."/>
            <person name="Chen F."/>
            <person name="Tice H."/>
            <person name="Cheng J.F."/>
            <person name="Chertkov O."/>
            <person name="Bruce D."/>
            <person name="Goodwin L."/>
            <person name="Kuske C."/>
            <person name="Brettin T."/>
            <person name="Detter J.C."/>
            <person name="Han C."/>
            <person name="Pitluck S."/>
            <person name="Pati A."/>
            <person name="Mavrommatis K."/>
            <person name="Ivanova N."/>
            <person name="Ovchinnikova G."/>
            <person name="Chen A."/>
            <person name="Palaniappan K."/>
            <person name="Schneider S."/>
            <person name="Rohde M."/>
            <person name="Chain P."/>
            <person name="D'haeseleer P."/>
            <person name="Goker M."/>
            <person name="Bristow J."/>
            <person name="Eisen J.A."/>
            <person name="Markowitz V."/>
            <person name="Kyrpides N.C."/>
            <person name="Klenk H.P."/>
            <person name="Hugenholtz P."/>
        </authorList>
    </citation>
    <scope>NUCLEOTIDE SEQUENCE [LARGE SCALE GENOMIC DNA]</scope>
    <source>
        <strain evidence="5">ATCC 29202 / DSM 20476 / NCTC 11029 / RHS 1</strain>
    </source>
</reference>
<name>C7N266_SLAHD</name>
<gene>
    <name evidence="4" type="ordered locus">Shel_03040</name>
</gene>
<evidence type="ECO:0000256" key="2">
    <source>
        <dbReference type="ARBA" id="ARBA00022679"/>
    </source>
</evidence>
<keyword evidence="5" id="KW-1185">Reference proteome</keyword>
<dbReference type="eggNOG" id="COG2227">
    <property type="taxonomic scope" value="Bacteria"/>
</dbReference>
<dbReference type="HOGENOM" id="CLU_057823_2_1_11"/>
<organism evidence="4 5">
    <name type="scientific">Slackia heliotrinireducens (strain ATCC 29202 / DSM 20476 / NCTC 11029 / RHS 1)</name>
    <name type="common">Peptococcus heliotrinreducens</name>
    <dbReference type="NCBI Taxonomy" id="471855"/>
    <lineage>
        <taxon>Bacteria</taxon>
        <taxon>Bacillati</taxon>
        <taxon>Actinomycetota</taxon>
        <taxon>Coriobacteriia</taxon>
        <taxon>Eggerthellales</taxon>
        <taxon>Eggerthellaceae</taxon>
        <taxon>Slackia</taxon>
    </lineage>
</organism>
<dbReference type="STRING" id="471855.Shel_03040"/>
<keyword evidence="2 4" id="KW-0808">Transferase</keyword>
<dbReference type="Pfam" id="PF13649">
    <property type="entry name" value="Methyltransf_25"/>
    <property type="match status" value="1"/>
</dbReference>
<dbReference type="InterPro" id="IPR041698">
    <property type="entry name" value="Methyltransf_25"/>
</dbReference>
<keyword evidence="1 4" id="KW-0489">Methyltransferase</keyword>
<sequence>MGMDSANMDSSTINYYEENAGSFVAETVGASMSDALGRFAALLPEGGKILDWGCGSGRDSKALADMGFDVVATDASEAMCESARAVAGVEVRCEDFMGLIEREAFNGIWACASLIHLKRSQLPEAFARANVALKQGGVLYASFKLGDFEGYRSGRWFTDLQSGDLSVLLTGDWELLDCWESADVREGRGDEKWLNFLARKAC</sequence>
<dbReference type="CDD" id="cd02440">
    <property type="entry name" value="AdoMet_MTases"/>
    <property type="match status" value="1"/>
</dbReference>
<dbReference type="Gene3D" id="3.40.50.150">
    <property type="entry name" value="Vaccinia Virus protein VP39"/>
    <property type="match status" value="1"/>
</dbReference>
<dbReference type="InterPro" id="IPR029063">
    <property type="entry name" value="SAM-dependent_MTases_sf"/>
</dbReference>
<evidence type="ECO:0000313" key="5">
    <source>
        <dbReference type="Proteomes" id="UP000002026"/>
    </source>
</evidence>
<dbReference type="PANTHER" id="PTHR43861">
    <property type="entry name" value="TRANS-ACONITATE 2-METHYLTRANSFERASE-RELATED"/>
    <property type="match status" value="1"/>
</dbReference>
<dbReference type="PANTHER" id="PTHR43861:SF1">
    <property type="entry name" value="TRANS-ACONITATE 2-METHYLTRANSFERASE"/>
    <property type="match status" value="1"/>
</dbReference>
<evidence type="ECO:0000313" key="4">
    <source>
        <dbReference type="EMBL" id="ACV21372.1"/>
    </source>
</evidence>
<evidence type="ECO:0000256" key="1">
    <source>
        <dbReference type="ARBA" id="ARBA00022603"/>
    </source>
</evidence>
<dbReference type="SUPFAM" id="SSF53335">
    <property type="entry name" value="S-adenosyl-L-methionine-dependent methyltransferases"/>
    <property type="match status" value="1"/>
</dbReference>
<dbReference type="KEGG" id="shi:Shel_03040"/>
<dbReference type="GO" id="GO:0008168">
    <property type="term" value="F:methyltransferase activity"/>
    <property type="evidence" value="ECO:0007669"/>
    <property type="project" value="UniProtKB-KW"/>
</dbReference>
<protein>
    <submittedName>
        <fullName evidence="4">Methyltransferase family protein</fullName>
    </submittedName>
</protein>
<dbReference type="AlphaFoldDB" id="C7N266"/>
<proteinExistence type="predicted"/>
<feature type="domain" description="Methyltransferase" evidence="3">
    <location>
        <begin position="49"/>
        <end position="137"/>
    </location>
</feature>
<evidence type="ECO:0000259" key="3">
    <source>
        <dbReference type="Pfam" id="PF13649"/>
    </source>
</evidence>
<accession>C7N266</accession>
<dbReference type="Proteomes" id="UP000002026">
    <property type="component" value="Chromosome"/>
</dbReference>